<keyword evidence="2" id="KW-0472">Membrane</keyword>
<dbReference type="PANTHER" id="PTHR34774">
    <property type="entry name" value="EPHRIN-A3 PROTEIN"/>
    <property type="match status" value="1"/>
</dbReference>
<evidence type="ECO:0000313" key="3">
    <source>
        <dbReference type="EMBL" id="KAG0570035.1"/>
    </source>
</evidence>
<evidence type="ECO:0000313" key="4">
    <source>
        <dbReference type="Proteomes" id="UP000822688"/>
    </source>
</evidence>
<gene>
    <name evidence="3" type="ORF">KC19_6G134300</name>
</gene>
<feature type="region of interest" description="Disordered" evidence="1">
    <location>
        <begin position="1"/>
        <end position="33"/>
    </location>
</feature>
<dbReference type="AlphaFoldDB" id="A0A8T0HGC3"/>
<accession>A0A8T0HGC3</accession>
<sequence>MGNETLSGLSPGYRRGTNPPSPAFRRSSSSSDSSWRILASRHKFLLYMLGLLTILCTVYLYFAITWGVSDECSGLGGTQRAVCQLKLNRLKADTLKAHHRRFLM</sequence>
<feature type="transmembrane region" description="Helical" evidence="2">
    <location>
        <begin position="44"/>
        <end position="64"/>
    </location>
</feature>
<dbReference type="Proteomes" id="UP000822688">
    <property type="component" value="Chromosome 6"/>
</dbReference>
<dbReference type="OrthoDB" id="2019292at2759"/>
<organism evidence="3 4">
    <name type="scientific">Ceratodon purpureus</name>
    <name type="common">Fire moss</name>
    <name type="synonym">Dicranum purpureum</name>
    <dbReference type="NCBI Taxonomy" id="3225"/>
    <lineage>
        <taxon>Eukaryota</taxon>
        <taxon>Viridiplantae</taxon>
        <taxon>Streptophyta</taxon>
        <taxon>Embryophyta</taxon>
        <taxon>Bryophyta</taxon>
        <taxon>Bryophytina</taxon>
        <taxon>Bryopsida</taxon>
        <taxon>Dicranidae</taxon>
        <taxon>Pseudoditrichales</taxon>
        <taxon>Ditrichaceae</taxon>
        <taxon>Ceratodon</taxon>
    </lineage>
</organism>
<evidence type="ECO:0000256" key="1">
    <source>
        <dbReference type="SAM" id="MobiDB-lite"/>
    </source>
</evidence>
<proteinExistence type="predicted"/>
<comment type="caution">
    <text evidence="3">The sequence shown here is derived from an EMBL/GenBank/DDBJ whole genome shotgun (WGS) entry which is preliminary data.</text>
</comment>
<evidence type="ECO:0000256" key="2">
    <source>
        <dbReference type="SAM" id="Phobius"/>
    </source>
</evidence>
<dbReference type="EMBL" id="CM026427">
    <property type="protein sequence ID" value="KAG0570035.1"/>
    <property type="molecule type" value="Genomic_DNA"/>
</dbReference>
<protein>
    <submittedName>
        <fullName evidence="3">Uncharacterized protein</fullName>
    </submittedName>
</protein>
<name>A0A8T0HGC3_CERPU</name>
<keyword evidence="4" id="KW-1185">Reference proteome</keyword>
<keyword evidence="2" id="KW-0812">Transmembrane</keyword>
<keyword evidence="2" id="KW-1133">Transmembrane helix</keyword>
<dbReference type="PANTHER" id="PTHR34774:SF1">
    <property type="entry name" value="EPHRIN-A3 PROTEIN"/>
    <property type="match status" value="1"/>
</dbReference>
<reference evidence="3 4" key="1">
    <citation type="submission" date="2020-06" db="EMBL/GenBank/DDBJ databases">
        <title>WGS assembly of Ceratodon purpureus strain R40.</title>
        <authorList>
            <person name="Carey S.B."/>
            <person name="Jenkins J."/>
            <person name="Shu S."/>
            <person name="Lovell J.T."/>
            <person name="Sreedasyam A."/>
            <person name="Maumus F."/>
            <person name="Tiley G.P."/>
            <person name="Fernandez-Pozo N."/>
            <person name="Barry K."/>
            <person name="Chen C."/>
            <person name="Wang M."/>
            <person name="Lipzen A."/>
            <person name="Daum C."/>
            <person name="Saski C.A."/>
            <person name="Payton A.C."/>
            <person name="Mcbreen J.C."/>
            <person name="Conrad R.E."/>
            <person name="Kollar L.M."/>
            <person name="Olsson S."/>
            <person name="Huttunen S."/>
            <person name="Landis J.B."/>
            <person name="Wickett N.J."/>
            <person name="Johnson M.G."/>
            <person name="Rensing S.A."/>
            <person name="Grimwood J."/>
            <person name="Schmutz J."/>
            <person name="Mcdaniel S.F."/>
        </authorList>
    </citation>
    <scope>NUCLEOTIDE SEQUENCE [LARGE SCALE GENOMIC DNA]</scope>
    <source>
        <strain evidence="3 4">R40</strain>
    </source>
</reference>